<dbReference type="PROSITE" id="PS51375">
    <property type="entry name" value="PPR"/>
    <property type="match status" value="4"/>
</dbReference>
<organism evidence="5 6">
    <name type="scientific">Chenopodium quinoa</name>
    <name type="common">Quinoa</name>
    <dbReference type="NCBI Taxonomy" id="63459"/>
    <lineage>
        <taxon>Eukaryota</taxon>
        <taxon>Viridiplantae</taxon>
        <taxon>Streptophyta</taxon>
        <taxon>Embryophyta</taxon>
        <taxon>Tracheophyta</taxon>
        <taxon>Spermatophyta</taxon>
        <taxon>Magnoliopsida</taxon>
        <taxon>eudicotyledons</taxon>
        <taxon>Gunneridae</taxon>
        <taxon>Pentapetalae</taxon>
        <taxon>Caryophyllales</taxon>
        <taxon>Chenopodiaceae</taxon>
        <taxon>Chenopodioideae</taxon>
        <taxon>Atripliceae</taxon>
        <taxon>Chenopodium</taxon>
    </lineage>
</organism>
<comment type="similarity">
    <text evidence="1">Belongs to the PPR family. PCMP-H subfamily.</text>
</comment>
<dbReference type="GO" id="GO:0003723">
    <property type="term" value="F:RNA binding"/>
    <property type="evidence" value="ECO:0007669"/>
    <property type="project" value="InterPro"/>
</dbReference>
<dbReference type="InterPro" id="IPR046960">
    <property type="entry name" value="PPR_At4g14850-like_plant"/>
</dbReference>
<feature type="repeat" description="PPR" evidence="3">
    <location>
        <begin position="103"/>
        <end position="137"/>
    </location>
</feature>
<name>A0A803L6X8_CHEQI</name>
<dbReference type="PANTHER" id="PTHR47926">
    <property type="entry name" value="PENTATRICOPEPTIDE REPEAT-CONTAINING PROTEIN"/>
    <property type="match status" value="1"/>
</dbReference>
<dbReference type="Pfam" id="PF01535">
    <property type="entry name" value="PPR"/>
    <property type="match status" value="3"/>
</dbReference>
<dbReference type="Gramene" id="AUR62007617-RA">
    <property type="protein sequence ID" value="AUR62007617-RA:cds"/>
    <property type="gene ID" value="AUR62007617"/>
</dbReference>
<dbReference type="GO" id="GO:0009451">
    <property type="term" value="P:RNA modification"/>
    <property type="evidence" value="ECO:0007669"/>
    <property type="project" value="InterPro"/>
</dbReference>
<feature type="repeat" description="PPR" evidence="3">
    <location>
        <begin position="238"/>
        <end position="272"/>
    </location>
</feature>
<dbReference type="OrthoDB" id="185373at2759"/>
<proteinExistence type="inferred from homology"/>
<keyword evidence="2" id="KW-0677">Repeat</keyword>
<feature type="domain" description="DYW" evidence="4">
    <location>
        <begin position="557"/>
        <end position="649"/>
    </location>
</feature>
<dbReference type="FunFam" id="1.25.40.10:FF:000144">
    <property type="entry name" value="Pentatricopeptide repeat-containing protein, mitochondrial"/>
    <property type="match status" value="1"/>
</dbReference>
<sequence>MRIPTTFRLSSDTFRKNHYPSSSSSSFIPPPNPIHQLFESRIISTLNSCTHLTHLKAAHARIYRCGLDQSSYVLTKLIRIFTKFNSPMAGYPRAIFSQVRHPNSFLWTALIRGYVVNGPISEALVLYDCMRKNGALPTSFTFCALFKAATLMEDVGLGCQLHGQMFKFGGFSSELFLNAGNTLIDLYVKCGVLECAHKVFDEIPVRDVVSGTSLIVAYAKGGAMEAAMGLFDELDVKDSVVWTAMITSYSQNARPKDALDMFDRMQCCGIEADEFTLAGVISACAQLGTTNYLTRIRDIAERSGHGPDRNVVIGSALVDMFAKCGRVDGAYEIFKVMRERNVYTYSSMILGFAVHGRAAEAMQLFYEMEKTDIRPNKITLIGILTACSHAGMVDEGRQLFRIMEEKYGVTPTGDHYTCMVDLLGRSGHLEEALALAKSMPLDPHGGVWGALLGACRIHNNPDIAKVAASHLFELEPNNIGNYVLLANILSSAGRWDSVTRVRTMMKIKGLKKIPARSWVEGLKGHIQEFFAGDLTHPRSREIKQVLEDLLTRLKLHGYQPNFNSVSYDVSDDDKRQILMTHSEKLALAYELLTTDSAHTIRIMKNLRICEDCHIFMCGASKITGREIVVRDNLRFHHFRDGSCSCGNFW</sequence>
<feature type="repeat" description="PPR" evidence="3">
    <location>
        <begin position="341"/>
        <end position="375"/>
    </location>
</feature>
<dbReference type="GO" id="GO:0008270">
    <property type="term" value="F:zinc ion binding"/>
    <property type="evidence" value="ECO:0007669"/>
    <property type="project" value="InterPro"/>
</dbReference>
<dbReference type="Proteomes" id="UP000596660">
    <property type="component" value="Unplaced"/>
</dbReference>
<dbReference type="InterPro" id="IPR046849">
    <property type="entry name" value="E2_motif"/>
</dbReference>
<feature type="repeat" description="PPR" evidence="3">
    <location>
        <begin position="310"/>
        <end position="340"/>
    </location>
</feature>
<evidence type="ECO:0000313" key="5">
    <source>
        <dbReference type="EnsemblPlants" id="AUR62007617-RA:cds"/>
    </source>
</evidence>
<dbReference type="InterPro" id="IPR046848">
    <property type="entry name" value="E_motif"/>
</dbReference>
<reference evidence="5" key="1">
    <citation type="journal article" date="2017" name="Nature">
        <title>The genome of Chenopodium quinoa.</title>
        <authorList>
            <person name="Jarvis D.E."/>
            <person name="Ho Y.S."/>
            <person name="Lightfoot D.J."/>
            <person name="Schmoeckel S.M."/>
            <person name="Li B."/>
            <person name="Borm T.J.A."/>
            <person name="Ohyanagi H."/>
            <person name="Mineta K."/>
            <person name="Michell C.T."/>
            <person name="Saber N."/>
            <person name="Kharbatia N.M."/>
            <person name="Rupper R.R."/>
            <person name="Sharp A.R."/>
            <person name="Dally N."/>
            <person name="Boughton B.A."/>
            <person name="Woo Y.H."/>
            <person name="Gao G."/>
            <person name="Schijlen E.G.W.M."/>
            <person name="Guo X."/>
            <person name="Momin A.A."/>
            <person name="Negrao S."/>
            <person name="Al-Babili S."/>
            <person name="Gehring C."/>
            <person name="Roessner U."/>
            <person name="Jung C."/>
            <person name="Murphy K."/>
            <person name="Arold S.T."/>
            <person name="Gojobori T."/>
            <person name="van der Linden C.G."/>
            <person name="van Loo E.N."/>
            <person name="Jellen E.N."/>
            <person name="Maughan P.J."/>
            <person name="Tester M."/>
        </authorList>
    </citation>
    <scope>NUCLEOTIDE SEQUENCE [LARGE SCALE GENOMIC DNA]</scope>
    <source>
        <strain evidence="5">cv. PI 614886</strain>
    </source>
</reference>
<dbReference type="Pfam" id="PF20431">
    <property type="entry name" value="E_motif"/>
    <property type="match status" value="1"/>
</dbReference>
<dbReference type="OMA" id="GLDQSCY"/>
<dbReference type="AlphaFoldDB" id="A0A803L6X8"/>
<evidence type="ECO:0000313" key="6">
    <source>
        <dbReference type="Proteomes" id="UP000596660"/>
    </source>
</evidence>
<evidence type="ECO:0000256" key="2">
    <source>
        <dbReference type="ARBA" id="ARBA00022737"/>
    </source>
</evidence>
<dbReference type="InterPro" id="IPR011990">
    <property type="entry name" value="TPR-like_helical_dom_sf"/>
</dbReference>
<dbReference type="GeneID" id="110685844"/>
<accession>A0A803L6X8</accession>
<dbReference type="Gene3D" id="1.25.40.10">
    <property type="entry name" value="Tetratricopeptide repeat domain"/>
    <property type="match status" value="3"/>
</dbReference>
<dbReference type="SMR" id="A0A803L6X8"/>
<keyword evidence="6" id="KW-1185">Reference proteome</keyword>
<dbReference type="FunFam" id="1.25.40.10:FF:000280">
    <property type="entry name" value="Pentatricopeptide repeat-containing protein"/>
    <property type="match status" value="1"/>
</dbReference>
<evidence type="ECO:0000259" key="4">
    <source>
        <dbReference type="Pfam" id="PF14432"/>
    </source>
</evidence>
<reference evidence="5" key="2">
    <citation type="submission" date="2021-03" db="UniProtKB">
        <authorList>
            <consortium name="EnsemblPlants"/>
        </authorList>
    </citation>
    <scope>IDENTIFICATION</scope>
</reference>
<dbReference type="RefSeq" id="XP_021718069.1">
    <property type="nucleotide sequence ID" value="XM_021862377.1"/>
</dbReference>
<dbReference type="Pfam" id="PF20430">
    <property type="entry name" value="Eplus_motif"/>
    <property type="match status" value="1"/>
</dbReference>
<dbReference type="KEGG" id="cqi:110685844"/>
<dbReference type="Pfam" id="PF14432">
    <property type="entry name" value="DYW_deaminase"/>
    <property type="match status" value="1"/>
</dbReference>
<gene>
    <name evidence="5" type="primary">LOC110685844</name>
</gene>
<dbReference type="PANTHER" id="PTHR47926:SF523">
    <property type="entry name" value="DYW DOMAIN-CONTAINING PROTEIN"/>
    <property type="match status" value="1"/>
</dbReference>
<dbReference type="EnsemblPlants" id="AUR62007617-RA">
    <property type="protein sequence ID" value="AUR62007617-RA:cds"/>
    <property type="gene ID" value="AUR62007617"/>
</dbReference>
<evidence type="ECO:0000256" key="1">
    <source>
        <dbReference type="ARBA" id="ARBA00006643"/>
    </source>
</evidence>
<evidence type="ECO:0000256" key="3">
    <source>
        <dbReference type="PROSITE-ProRule" id="PRU00708"/>
    </source>
</evidence>
<dbReference type="NCBIfam" id="TIGR00756">
    <property type="entry name" value="PPR"/>
    <property type="match status" value="4"/>
</dbReference>
<dbReference type="InterPro" id="IPR002885">
    <property type="entry name" value="PPR_rpt"/>
</dbReference>
<dbReference type="InterPro" id="IPR032867">
    <property type="entry name" value="DYW_dom"/>
</dbReference>
<dbReference type="Pfam" id="PF13041">
    <property type="entry name" value="PPR_2"/>
    <property type="match status" value="3"/>
</dbReference>
<protein>
    <recommendedName>
        <fullName evidence="4">DYW domain-containing protein</fullName>
    </recommendedName>
</protein>